<dbReference type="AlphaFoldDB" id="A0A8H5BSC9"/>
<keyword evidence="3" id="KW-1185">Reference proteome</keyword>
<protein>
    <submittedName>
        <fullName evidence="2">Uncharacterized protein</fullName>
    </submittedName>
</protein>
<comment type="caution">
    <text evidence="2">The sequence shown here is derived from an EMBL/GenBank/DDBJ whole genome shotgun (WGS) entry which is preliminary data.</text>
</comment>
<evidence type="ECO:0000256" key="1">
    <source>
        <dbReference type="SAM" id="MobiDB-lite"/>
    </source>
</evidence>
<dbReference type="EMBL" id="JAACJJ010000014">
    <property type="protein sequence ID" value="KAF5327472.1"/>
    <property type="molecule type" value="Genomic_DNA"/>
</dbReference>
<accession>A0A8H5BSC9</accession>
<evidence type="ECO:0000313" key="2">
    <source>
        <dbReference type="EMBL" id="KAF5327472.1"/>
    </source>
</evidence>
<name>A0A8H5BSC9_9AGAR</name>
<sequence length="77" mass="8434">MNYASTAMASHISHWSKVAGEESIKERRDDIITTALPGNAVALGLINEEAQFAPNPGLQNVEVRESEGNQKQTKRLN</sequence>
<evidence type="ECO:0000313" key="3">
    <source>
        <dbReference type="Proteomes" id="UP000567179"/>
    </source>
</evidence>
<reference evidence="2 3" key="1">
    <citation type="journal article" date="2020" name="ISME J.">
        <title>Uncovering the hidden diversity of litter-decomposition mechanisms in mushroom-forming fungi.</title>
        <authorList>
            <person name="Floudas D."/>
            <person name="Bentzer J."/>
            <person name="Ahren D."/>
            <person name="Johansson T."/>
            <person name="Persson P."/>
            <person name="Tunlid A."/>
        </authorList>
    </citation>
    <scope>NUCLEOTIDE SEQUENCE [LARGE SCALE GENOMIC DNA]</scope>
    <source>
        <strain evidence="2 3">CBS 101986</strain>
    </source>
</reference>
<proteinExistence type="predicted"/>
<organism evidence="2 3">
    <name type="scientific">Psilocybe cf. subviscida</name>
    <dbReference type="NCBI Taxonomy" id="2480587"/>
    <lineage>
        <taxon>Eukaryota</taxon>
        <taxon>Fungi</taxon>
        <taxon>Dikarya</taxon>
        <taxon>Basidiomycota</taxon>
        <taxon>Agaricomycotina</taxon>
        <taxon>Agaricomycetes</taxon>
        <taxon>Agaricomycetidae</taxon>
        <taxon>Agaricales</taxon>
        <taxon>Agaricineae</taxon>
        <taxon>Strophariaceae</taxon>
        <taxon>Psilocybe</taxon>
    </lineage>
</organism>
<gene>
    <name evidence="2" type="ORF">D9619_004641</name>
</gene>
<feature type="region of interest" description="Disordered" evidence="1">
    <location>
        <begin position="55"/>
        <end position="77"/>
    </location>
</feature>
<dbReference type="Proteomes" id="UP000567179">
    <property type="component" value="Unassembled WGS sequence"/>
</dbReference>